<dbReference type="Proteomes" id="UP000314294">
    <property type="component" value="Unassembled WGS sequence"/>
</dbReference>
<feature type="compositionally biased region" description="Basic and acidic residues" evidence="1">
    <location>
        <begin position="92"/>
        <end position="101"/>
    </location>
</feature>
<comment type="caution">
    <text evidence="2">The sequence shown here is derived from an EMBL/GenBank/DDBJ whole genome shotgun (WGS) entry which is preliminary data.</text>
</comment>
<evidence type="ECO:0000313" key="3">
    <source>
        <dbReference type="Proteomes" id="UP000314294"/>
    </source>
</evidence>
<accession>A0A4Z2FGV6</accession>
<feature type="region of interest" description="Disordered" evidence="1">
    <location>
        <begin position="61"/>
        <end position="101"/>
    </location>
</feature>
<name>A0A4Z2FGV6_9TELE</name>
<dbReference type="AlphaFoldDB" id="A0A4Z2FGV6"/>
<protein>
    <submittedName>
        <fullName evidence="2">Uncharacterized protein</fullName>
    </submittedName>
</protein>
<sequence length="101" mass="11254">MAPAAPPCGQRGRPSPGPGEPFCLANKRIELVTYGSPTRALRVHVLLPNSRGTVEHNVRVKRESGGVGGGGGVVWGWRRRRRRRKRRKRRKPPDWCDGRAP</sequence>
<feature type="region of interest" description="Disordered" evidence="1">
    <location>
        <begin position="1"/>
        <end position="20"/>
    </location>
</feature>
<proteinExistence type="predicted"/>
<evidence type="ECO:0000256" key="1">
    <source>
        <dbReference type="SAM" id="MobiDB-lite"/>
    </source>
</evidence>
<gene>
    <name evidence="2" type="ORF">EYF80_049670</name>
</gene>
<evidence type="ECO:0000313" key="2">
    <source>
        <dbReference type="EMBL" id="TNN40161.1"/>
    </source>
</evidence>
<dbReference type="EMBL" id="SRLO01001213">
    <property type="protein sequence ID" value="TNN40161.1"/>
    <property type="molecule type" value="Genomic_DNA"/>
</dbReference>
<reference evidence="2 3" key="1">
    <citation type="submission" date="2019-03" db="EMBL/GenBank/DDBJ databases">
        <title>First draft genome of Liparis tanakae, snailfish: a comprehensive survey of snailfish specific genes.</title>
        <authorList>
            <person name="Kim W."/>
            <person name="Song I."/>
            <person name="Jeong J.-H."/>
            <person name="Kim D."/>
            <person name="Kim S."/>
            <person name="Ryu S."/>
            <person name="Song J.Y."/>
            <person name="Lee S.K."/>
        </authorList>
    </citation>
    <scope>NUCLEOTIDE SEQUENCE [LARGE SCALE GENOMIC DNA]</scope>
    <source>
        <tissue evidence="2">Muscle</tissue>
    </source>
</reference>
<feature type="compositionally biased region" description="Gly residues" evidence="1">
    <location>
        <begin position="65"/>
        <end position="74"/>
    </location>
</feature>
<organism evidence="2 3">
    <name type="scientific">Liparis tanakae</name>
    <name type="common">Tanaka's snailfish</name>
    <dbReference type="NCBI Taxonomy" id="230148"/>
    <lineage>
        <taxon>Eukaryota</taxon>
        <taxon>Metazoa</taxon>
        <taxon>Chordata</taxon>
        <taxon>Craniata</taxon>
        <taxon>Vertebrata</taxon>
        <taxon>Euteleostomi</taxon>
        <taxon>Actinopterygii</taxon>
        <taxon>Neopterygii</taxon>
        <taxon>Teleostei</taxon>
        <taxon>Neoteleostei</taxon>
        <taxon>Acanthomorphata</taxon>
        <taxon>Eupercaria</taxon>
        <taxon>Perciformes</taxon>
        <taxon>Cottioidei</taxon>
        <taxon>Cottales</taxon>
        <taxon>Liparidae</taxon>
        <taxon>Liparis</taxon>
    </lineage>
</organism>
<feature type="compositionally biased region" description="Basic residues" evidence="1">
    <location>
        <begin position="77"/>
        <end position="91"/>
    </location>
</feature>
<keyword evidence="3" id="KW-1185">Reference proteome</keyword>